<dbReference type="PANTHER" id="PTHR10622">
    <property type="entry name" value="HET DOMAIN-CONTAINING PROTEIN"/>
    <property type="match status" value="1"/>
</dbReference>
<dbReference type="STRING" id="363999.A0A439CPR8"/>
<keyword evidence="2" id="KW-1185">Reference proteome</keyword>
<evidence type="ECO:0000313" key="1">
    <source>
        <dbReference type="EMBL" id="RWA04144.1"/>
    </source>
</evidence>
<accession>A0A439CPR8</accession>
<dbReference type="PANTHER" id="PTHR10622:SF10">
    <property type="entry name" value="HET DOMAIN-CONTAINING PROTEIN"/>
    <property type="match status" value="1"/>
</dbReference>
<reference evidence="1 2" key="1">
    <citation type="submission" date="2018-12" db="EMBL/GenBank/DDBJ databases">
        <title>Draft genome sequence of Xylaria grammica IHI A82.</title>
        <authorList>
            <person name="Buettner E."/>
            <person name="Kellner H."/>
        </authorList>
    </citation>
    <scope>NUCLEOTIDE SEQUENCE [LARGE SCALE GENOMIC DNA]</scope>
    <source>
        <strain evidence="1 2">IHI A82</strain>
    </source>
</reference>
<protein>
    <recommendedName>
        <fullName evidence="3">Heterokaryon incompatibility domain-containing protein</fullName>
    </recommendedName>
</protein>
<gene>
    <name evidence="1" type="ORF">EKO27_g10961</name>
</gene>
<dbReference type="AlphaFoldDB" id="A0A439CPR8"/>
<sequence length="514" mass="58183">MRLINTRSLDLEEFVGSAIPKYAILSHTWEEGEVTFQEWHDRDTAARKPGYRKIVAACIDKKSSAELSEAINSMFAWYANSDRCYVYFADLLQHTLSTGTAKSTVISGPVSTNELRKCRWFTRGWTLQELLAPKTVIFFDSNWRQCGNKYDEGFRAQISEVTLIDTKYFRNRHQIFAASVSARMSWVAHRETTREEDIAYCMLGIFGINMPLLYGEGRGAFLRLQEEIIRISNDQTIFCWSYPNAAKVDDNWDSVLAPHPRVFSASGKYTPDPNISTSYSLTNHGLEITLLADRINDTYSLVLLGAVTLYGGGLALILHESGSLQARGARDRLRCLPSPHSYDVCQINSNLSQKQVPSRRFRLKYRATPAWAKSVMRRPLRLRRLQPSLVLLPIGDIDFRVYPGAHKPTEGWSKPRMNSRQSLEVGTRSIALSTDYINSPDDKTMFTIRVSGGQYGPEYKIFTKPAKSAEEILDALKTWLDSRKRSLGIILPPDYPSVIDPGKGDIFILAGRPL</sequence>
<dbReference type="EMBL" id="RYZI01000624">
    <property type="protein sequence ID" value="RWA04144.1"/>
    <property type="molecule type" value="Genomic_DNA"/>
</dbReference>
<dbReference type="Proteomes" id="UP000286045">
    <property type="component" value="Unassembled WGS sequence"/>
</dbReference>
<comment type="caution">
    <text evidence="1">The sequence shown here is derived from an EMBL/GenBank/DDBJ whole genome shotgun (WGS) entry which is preliminary data.</text>
</comment>
<name>A0A439CPR8_9PEZI</name>
<evidence type="ECO:0000313" key="2">
    <source>
        <dbReference type="Proteomes" id="UP000286045"/>
    </source>
</evidence>
<organism evidence="1 2">
    <name type="scientific">Xylaria grammica</name>
    <dbReference type="NCBI Taxonomy" id="363999"/>
    <lineage>
        <taxon>Eukaryota</taxon>
        <taxon>Fungi</taxon>
        <taxon>Dikarya</taxon>
        <taxon>Ascomycota</taxon>
        <taxon>Pezizomycotina</taxon>
        <taxon>Sordariomycetes</taxon>
        <taxon>Xylariomycetidae</taxon>
        <taxon>Xylariales</taxon>
        <taxon>Xylariaceae</taxon>
        <taxon>Xylaria</taxon>
    </lineage>
</organism>
<evidence type="ECO:0008006" key="3">
    <source>
        <dbReference type="Google" id="ProtNLM"/>
    </source>
</evidence>
<proteinExistence type="predicted"/>